<accession>O45127</accession>
<protein>
    <submittedName>
        <fullName evidence="1">Large tumor suppressor protein</fullName>
    </submittedName>
</protein>
<name>O45127_DROHE</name>
<proteinExistence type="predicted"/>
<dbReference type="AlphaFoldDB" id="O45127"/>
<reference evidence="1" key="1">
    <citation type="submission" date="1998-02" db="EMBL/GenBank/DDBJ databases">
        <authorList>
            <person name="Davis T."/>
            <person name="Kurihara J."/>
            <person name="Yamamoto D."/>
        </authorList>
    </citation>
    <scope>NUCLEOTIDE SEQUENCE</scope>
</reference>
<feature type="non-terminal residue" evidence="1">
    <location>
        <position position="51"/>
    </location>
</feature>
<gene>
    <name evidence="1" type="primary">LATS</name>
</gene>
<dbReference type="EMBL" id="AF047333">
    <property type="protein sequence ID" value="AAC04877.1"/>
    <property type="molecule type" value="Genomic_DNA"/>
</dbReference>
<sequence length="51" mass="5129">LETGFHGAVGGLFGEWSKAHSAGKASHAGSSKSAGAFAGRHTQLYSARGAR</sequence>
<feature type="non-terminal residue" evidence="1">
    <location>
        <position position="1"/>
    </location>
</feature>
<evidence type="ECO:0000313" key="1">
    <source>
        <dbReference type="EMBL" id="AAC04877.1"/>
    </source>
</evidence>
<organism evidence="1">
    <name type="scientific">Drosophila heteroneura</name>
    <name type="common">Fruit fly</name>
    <dbReference type="NCBI Taxonomy" id="32382"/>
    <lineage>
        <taxon>Eukaryota</taxon>
        <taxon>Metazoa</taxon>
        <taxon>Ecdysozoa</taxon>
        <taxon>Arthropoda</taxon>
        <taxon>Hexapoda</taxon>
        <taxon>Insecta</taxon>
        <taxon>Pterygota</taxon>
        <taxon>Neoptera</taxon>
        <taxon>Endopterygota</taxon>
        <taxon>Diptera</taxon>
        <taxon>Brachycera</taxon>
        <taxon>Muscomorpha</taxon>
        <taxon>Ephydroidea</taxon>
        <taxon>Drosophilidae</taxon>
        <taxon>Drosophila</taxon>
        <taxon>Hawaiian Drosophila</taxon>
    </lineage>
</organism>